<organism evidence="1 2">
    <name type="scientific">Spirosoma terrae</name>
    <dbReference type="NCBI Taxonomy" id="1968276"/>
    <lineage>
        <taxon>Bacteria</taxon>
        <taxon>Pseudomonadati</taxon>
        <taxon>Bacteroidota</taxon>
        <taxon>Cytophagia</taxon>
        <taxon>Cytophagales</taxon>
        <taxon>Cytophagaceae</taxon>
        <taxon>Spirosoma</taxon>
    </lineage>
</organism>
<accession>A0A6L9LIC2</accession>
<dbReference type="RefSeq" id="WP_163950241.1">
    <property type="nucleotide sequence ID" value="NZ_JAAFZH010000006.1"/>
</dbReference>
<gene>
    <name evidence="1" type="ORF">GK108_15830</name>
</gene>
<comment type="caution">
    <text evidence="1">The sequence shown here is derived from an EMBL/GenBank/DDBJ whole genome shotgun (WGS) entry which is preliminary data.</text>
</comment>
<keyword evidence="2" id="KW-1185">Reference proteome</keyword>
<evidence type="ECO:0008006" key="3">
    <source>
        <dbReference type="Google" id="ProtNLM"/>
    </source>
</evidence>
<evidence type="ECO:0000313" key="2">
    <source>
        <dbReference type="Proteomes" id="UP000474175"/>
    </source>
</evidence>
<sequence length="160" mass="18291">MAWPTNSVNFPRPVAQFDPTACWAASLEWWLRSMQPARTVVSQLDLINVFSAYWNQEDGPEYGTVSPENMVKIVADNRFGMTYTVKRQFDKGFVKDKLTRSPVLLGYYEPEVSGFHAVIIHSLNQNGANGDVNIMDPNGGRFRTRGAWRFTQRDHLLCFL</sequence>
<dbReference type="Proteomes" id="UP000474175">
    <property type="component" value="Unassembled WGS sequence"/>
</dbReference>
<name>A0A6L9LIC2_9BACT</name>
<reference evidence="1 2" key="1">
    <citation type="submission" date="2020-02" db="EMBL/GenBank/DDBJ databases">
        <title>Draft genome sequence of two Spirosoma agri KCTC 52727 and Spirosoma terrae KCTC 52035.</title>
        <authorList>
            <person name="Rojas J."/>
            <person name="Ambika Manirajan B."/>
            <person name="Suarez C."/>
            <person name="Ratering S."/>
            <person name="Schnell S."/>
        </authorList>
    </citation>
    <scope>NUCLEOTIDE SEQUENCE [LARGE SCALE GENOMIC DNA]</scope>
    <source>
        <strain evidence="1 2">KCTC 52035</strain>
    </source>
</reference>
<proteinExistence type="predicted"/>
<dbReference type="EMBL" id="JAAFZH010000006">
    <property type="protein sequence ID" value="NDU96349.1"/>
    <property type="molecule type" value="Genomic_DNA"/>
</dbReference>
<dbReference type="AlphaFoldDB" id="A0A6L9LIC2"/>
<protein>
    <recommendedName>
        <fullName evidence="3">Peptidase C39-like domain-containing protein</fullName>
    </recommendedName>
</protein>
<evidence type="ECO:0000313" key="1">
    <source>
        <dbReference type="EMBL" id="NDU96349.1"/>
    </source>
</evidence>